<dbReference type="EMBL" id="AP012273">
    <property type="protein sequence ID" value="BAO45745.1"/>
    <property type="molecule type" value="Genomic_DNA"/>
</dbReference>
<evidence type="ECO:0000313" key="2">
    <source>
        <dbReference type="Proteomes" id="UP000031631"/>
    </source>
</evidence>
<sequence length="77" mass="8598">MSDWCTDVLIHIDEDLDDANIHDIERDVSMIDGVYSACVHEKARHLLVVDYDPAIVATMNLLNPVQTRGLHGELVGL</sequence>
<gene>
    <name evidence="1" type="ORF">TBH_C2844</name>
</gene>
<dbReference type="OrthoDB" id="5771502at2"/>
<protein>
    <submittedName>
        <fullName evidence="1">Uncharacterized protein</fullName>
    </submittedName>
</protein>
<name>A0A7U6JLH4_9GAMM</name>
<accession>A0A7U6JLH4</accession>
<evidence type="ECO:0000313" key="1">
    <source>
        <dbReference type="EMBL" id="BAO45745.1"/>
    </source>
</evidence>
<reference evidence="1 2" key="1">
    <citation type="journal article" date="2014" name="PLoS ONE">
        <title>Physiological and genomic features of a novel sulfur-oxidizing gammaproteobacterium belonging to a previously uncultivated symbiotic lineage isolated from a hydrothermal vent.</title>
        <authorList>
            <person name="Nunoura T."/>
            <person name="Takaki Y."/>
            <person name="Kazama H."/>
            <person name="Kakuta J."/>
            <person name="Shimamura S."/>
            <person name="Makita H."/>
            <person name="Hirai M."/>
            <person name="Miyazaki M."/>
            <person name="Takai K."/>
        </authorList>
    </citation>
    <scope>NUCLEOTIDE SEQUENCE [LARGE SCALE GENOMIC DNA]</scope>
    <source>
        <strain evidence="1 2">Hiromi1</strain>
    </source>
</reference>
<dbReference type="KEGG" id="tbn:TBH_C2844"/>
<dbReference type="Proteomes" id="UP000031631">
    <property type="component" value="Chromosome"/>
</dbReference>
<proteinExistence type="predicted"/>
<organism evidence="1 2">
    <name type="scientific">Thiolapillus brandeum</name>
    <dbReference type="NCBI Taxonomy" id="1076588"/>
    <lineage>
        <taxon>Bacteria</taxon>
        <taxon>Pseudomonadati</taxon>
        <taxon>Pseudomonadota</taxon>
        <taxon>Gammaproteobacteria</taxon>
        <taxon>Chromatiales</taxon>
        <taxon>Sedimenticolaceae</taxon>
        <taxon>Thiolapillus</taxon>
    </lineage>
</organism>
<dbReference type="AlphaFoldDB" id="A0A7U6JLH4"/>
<keyword evidence="2" id="KW-1185">Reference proteome</keyword>
<dbReference type="RefSeq" id="WP_041069775.1">
    <property type="nucleotide sequence ID" value="NZ_AP012273.1"/>
</dbReference>